<accession>A0ABW0NN63</accession>
<gene>
    <name evidence="9" type="ORF">ACFPJ4_05630</name>
</gene>
<dbReference type="EMBL" id="JBHSMG010000001">
    <property type="protein sequence ID" value="MFC5501720.1"/>
    <property type="molecule type" value="Genomic_DNA"/>
</dbReference>
<feature type="transmembrane region" description="Helical" evidence="7">
    <location>
        <begin position="640"/>
        <end position="660"/>
    </location>
</feature>
<evidence type="ECO:0000256" key="4">
    <source>
        <dbReference type="ARBA" id="ARBA00022692"/>
    </source>
</evidence>
<evidence type="ECO:0000256" key="1">
    <source>
        <dbReference type="ARBA" id="ARBA00004651"/>
    </source>
</evidence>
<keyword evidence="3" id="KW-1003">Cell membrane</keyword>
<evidence type="ECO:0000313" key="9">
    <source>
        <dbReference type="EMBL" id="MFC5501720.1"/>
    </source>
</evidence>
<organism evidence="9 10">
    <name type="scientific">Lysinimonas soli</name>
    <dbReference type="NCBI Taxonomy" id="1074233"/>
    <lineage>
        <taxon>Bacteria</taxon>
        <taxon>Bacillati</taxon>
        <taxon>Actinomycetota</taxon>
        <taxon>Actinomycetes</taxon>
        <taxon>Micrococcales</taxon>
        <taxon>Microbacteriaceae</taxon>
        <taxon>Lysinimonas</taxon>
    </lineage>
</organism>
<dbReference type="InterPro" id="IPR051447">
    <property type="entry name" value="Lipoprotein-release_system"/>
</dbReference>
<protein>
    <submittedName>
        <fullName evidence="9">ABC transporter permease</fullName>
    </submittedName>
</protein>
<feature type="domain" description="ABC3 transporter permease C-terminal" evidence="8">
    <location>
        <begin position="546"/>
        <end position="661"/>
    </location>
</feature>
<evidence type="ECO:0000256" key="7">
    <source>
        <dbReference type="SAM" id="Phobius"/>
    </source>
</evidence>
<keyword evidence="10" id="KW-1185">Reference proteome</keyword>
<dbReference type="Proteomes" id="UP001596039">
    <property type="component" value="Unassembled WGS sequence"/>
</dbReference>
<dbReference type="RefSeq" id="WP_386739307.1">
    <property type="nucleotide sequence ID" value="NZ_JBHSMG010000001.1"/>
</dbReference>
<evidence type="ECO:0000256" key="2">
    <source>
        <dbReference type="ARBA" id="ARBA00005236"/>
    </source>
</evidence>
<sequence>MRRFARLRVAAFLAGRSLRRGNVGVTAMSVVMMAVVFISVSFLPSLINGAVAAINEQVTSTLTGDLSITAAKSTTIADAGDYLQRIRSVSGVTAATGVRRVGTQVAFGDRSNAWGVDAIDPRSFAQVFSTPTHLIEGTFLSEGDTDGIVLGVDIAGADQTRLRSYSTSLQTVHAGDRVQVSLLGGVIHDFVVRGIYENHFPLSDQGAYITIAGADALIPTTDYAATVTQMFGAIDELTAALGTAADQAGRLADGSSALAAGADRLAANVSALESGASRLNSSAAQLLAAAAQLDDSTGQLATSAGQLASGVATLASQLTTTVAPAAHAGADAAVAAAGQEAALVTSCPVASDPVFCSELSANASAASVSASRFQETASTVDTVATSVHAAAASASALSSGIGALHTGVGTVVDAARGLVSGATASDSAARQLSTATGGVAASARTIAQASQQLAQGLQQGAAGIPKIATKDRDALVELLRKSSEIPAKDTVTRIVVRTKAGVSASRMTAGLRPLRSGVQFQTPAQLAAAIQDQVETFDLIDRIMRVISLLVAAITVFIITYVDLTNRRRQIGIERAIGISSGSIVGSYVLKSMATAAVGTVIGGLVFRFALVPLVDRYPFVFPTGPVSLVTDATTTVETILILLGVAAVSAMVPAIRIVTMRILDAIWGS</sequence>
<evidence type="ECO:0000256" key="6">
    <source>
        <dbReference type="ARBA" id="ARBA00023136"/>
    </source>
</evidence>
<keyword evidence="5 7" id="KW-1133">Transmembrane helix</keyword>
<dbReference type="PANTHER" id="PTHR30489">
    <property type="entry name" value="LIPOPROTEIN-RELEASING SYSTEM TRANSMEMBRANE PROTEIN LOLE"/>
    <property type="match status" value="1"/>
</dbReference>
<keyword evidence="4 7" id="KW-0812">Transmembrane</keyword>
<evidence type="ECO:0000256" key="5">
    <source>
        <dbReference type="ARBA" id="ARBA00022989"/>
    </source>
</evidence>
<dbReference type="Gene3D" id="1.10.287.950">
    <property type="entry name" value="Methyl-accepting chemotaxis protein"/>
    <property type="match status" value="1"/>
</dbReference>
<comment type="subcellular location">
    <subcellularLocation>
        <location evidence="1">Cell membrane</location>
        <topology evidence="1">Multi-pass membrane protein</topology>
    </subcellularLocation>
</comment>
<comment type="caution">
    <text evidence="9">The sequence shown here is derived from an EMBL/GenBank/DDBJ whole genome shotgun (WGS) entry which is preliminary data.</text>
</comment>
<dbReference type="PANTHER" id="PTHR30489:SF0">
    <property type="entry name" value="LIPOPROTEIN-RELEASING SYSTEM TRANSMEMBRANE PROTEIN LOLE"/>
    <property type="match status" value="1"/>
</dbReference>
<feature type="transmembrane region" description="Helical" evidence="7">
    <location>
        <begin position="21"/>
        <end position="43"/>
    </location>
</feature>
<comment type="similarity">
    <text evidence="2">Belongs to the ABC-4 integral membrane protein family. LolC/E subfamily.</text>
</comment>
<keyword evidence="6 7" id="KW-0472">Membrane</keyword>
<proteinExistence type="inferred from homology"/>
<evidence type="ECO:0000313" key="10">
    <source>
        <dbReference type="Proteomes" id="UP001596039"/>
    </source>
</evidence>
<evidence type="ECO:0000259" key="8">
    <source>
        <dbReference type="Pfam" id="PF02687"/>
    </source>
</evidence>
<name>A0ABW0NN63_9MICO</name>
<dbReference type="Pfam" id="PF02687">
    <property type="entry name" value="FtsX"/>
    <property type="match status" value="1"/>
</dbReference>
<feature type="transmembrane region" description="Helical" evidence="7">
    <location>
        <begin position="585"/>
        <end position="611"/>
    </location>
</feature>
<evidence type="ECO:0000256" key="3">
    <source>
        <dbReference type="ARBA" id="ARBA00022475"/>
    </source>
</evidence>
<feature type="transmembrane region" description="Helical" evidence="7">
    <location>
        <begin position="543"/>
        <end position="564"/>
    </location>
</feature>
<dbReference type="InterPro" id="IPR003838">
    <property type="entry name" value="ABC3_permease_C"/>
</dbReference>
<reference evidence="10" key="1">
    <citation type="journal article" date="2019" name="Int. J. Syst. Evol. Microbiol.">
        <title>The Global Catalogue of Microorganisms (GCM) 10K type strain sequencing project: providing services to taxonomists for standard genome sequencing and annotation.</title>
        <authorList>
            <consortium name="The Broad Institute Genomics Platform"/>
            <consortium name="The Broad Institute Genome Sequencing Center for Infectious Disease"/>
            <person name="Wu L."/>
            <person name="Ma J."/>
        </authorList>
    </citation>
    <scope>NUCLEOTIDE SEQUENCE [LARGE SCALE GENOMIC DNA]</scope>
    <source>
        <strain evidence="10">CGMCC 4.6997</strain>
    </source>
</reference>